<organism evidence="3 4">
    <name type="scientific">Mytilus coruscus</name>
    <name type="common">Sea mussel</name>
    <dbReference type="NCBI Taxonomy" id="42192"/>
    <lineage>
        <taxon>Eukaryota</taxon>
        <taxon>Metazoa</taxon>
        <taxon>Spiralia</taxon>
        <taxon>Lophotrochozoa</taxon>
        <taxon>Mollusca</taxon>
        <taxon>Bivalvia</taxon>
        <taxon>Autobranchia</taxon>
        <taxon>Pteriomorphia</taxon>
        <taxon>Mytilida</taxon>
        <taxon>Mytiloidea</taxon>
        <taxon>Mytilidae</taxon>
        <taxon>Mytilinae</taxon>
        <taxon>Mytilus</taxon>
    </lineage>
</organism>
<dbReference type="Gene3D" id="1.10.443.10">
    <property type="entry name" value="Intergrase catalytic core"/>
    <property type="match status" value="1"/>
</dbReference>
<sequence length="181" mass="20027">MVSEAGHGKNTLSDFLKTMCDEAGVKGRKTDHSARKTTVTALAHEKVPPTQIIQVSGHKNVQSINEYCSASLNQRQEMSHILSNVGSGGISKHFEQKKVTDQNNNIDDMPSDDNQQLLSALQEAELGLVLKDIPNYESDINNIKKTTELHEIIHENYKDIKTIQMFSGAHVTSNVTINFPA</sequence>
<keyword evidence="4" id="KW-1185">Reference proteome</keyword>
<dbReference type="EMBL" id="CACVKT020007113">
    <property type="protein sequence ID" value="CAC5405240.1"/>
    <property type="molecule type" value="Genomic_DNA"/>
</dbReference>
<dbReference type="GO" id="GO:0003677">
    <property type="term" value="F:DNA binding"/>
    <property type="evidence" value="ECO:0007669"/>
    <property type="project" value="InterPro"/>
</dbReference>
<proteinExistence type="predicted"/>
<gene>
    <name evidence="3" type="ORF">MCOR_38951</name>
</gene>
<keyword evidence="1" id="KW-0233">DNA recombination</keyword>
<accession>A0A6J8DDT7</accession>
<feature type="domain" description="Tyr recombinase" evidence="2">
    <location>
        <begin position="9"/>
        <end position="70"/>
    </location>
</feature>
<dbReference type="AlphaFoldDB" id="A0A6J8DDT7"/>
<reference evidence="3 4" key="1">
    <citation type="submission" date="2020-06" db="EMBL/GenBank/DDBJ databases">
        <authorList>
            <person name="Li R."/>
            <person name="Bekaert M."/>
        </authorList>
    </citation>
    <scope>NUCLEOTIDE SEQUENCE [LARGE SCALE GENOMIC DNA]</scope>
    <source>
        <strain evidence="4">wild</strain>
    </source>
</reference>
<dbReference type="InterPro" id="IPR013762">
    <property type="entry name" value="Integrase-like_cat_sf"/>
</dbReference>
<protein>
    <recommendedName>
        <fullName evidence="2">Tyr recombinase domain-containing protein</fullName>
    </recommendedName>
</protein>
<evidence type="ECO:0000256" key="1">
    <source>
        <dbReference type="ARBA" id="ARBA00023172"/>
    </source>
</evidence>
<evidence type="ECO:0000313" key="4">
    <source>
        <dbReference type="Proteomes" id="UP000507470"/>
    </source>
</evidence>
<dbReference type="Proteomes" id="UP000507470">
    <property type="component" value="Unassembled WGS sequence"/>
</dbReference>
<evidence type="ECO:0000259" key="2">
    <source>
        <dbReference type="Pfam" id="PF00589"/>
    </source>
</evidence>
<dbReference type="OrthoDB" id="6157045at2759"/>
<evidence type="ECO:0000313" key="3">
    <source>
        <dbReference type="EMBL" id="CAC5405240.1"/>
    </source>
</evidence>
<dbReference type="InterPro" id="IPR011010">
    <property type="entry name" value="DNA_brk_join_enz"/>
</dbReference>
<dbReference type="Pfam" id="PF00589">
    <property type="entry name" value="Phage_integrase"/>
    <property type="match status" value="1"/>
</dbReference>
<name>A0A6J8DDT7_MYTCO</name>
<dbReference type="GO" id="GO:0006310">
    <property type="term" value="P:DNA recombination"/>
    <property type="evidence" value="ECO:0007669"/>
    <property type="project" value="UniProtKB-KW"/>
</dbReference>
<dbReference type="InterPro" id="IPR002104">
    <property type="entry name" value="Integrase_catalytic"/>
</dbReference>
<dbReference type="GO" id="GO:0015074">
    <property type="term" value="P:DNA integration"/>
    <property type="evidence" value="ECO:0007669"/>
    <property type="project" value="InterPro"/>
</dbReference>
<dbReference type="SUPFAM" id="SSF56349">
    <property type="entry name" value="DNA breaking-rejoining enzymes"/>
    <property type="match status" value="1"/>
</dbReference>